<dbReference type="EMBL" id="JPHZ01000017">
    <property type="protein sequence ID" value="KLT88281.1"/>
    <property type="molecule type" value="Genomic_DNA"/>
</dbReference>
<sequence length="239" mass="28223">MQNPTKNKTPFYKTWVFYKKWTFWVVVIYLSLVVIHTVCLIFSKGENRLLNSNEFGDFLAGTFAPLAFFFLLLGYKQQSIEIQNNTQERLEQKRQSLLLSQPFFHFKDLFGFIIHSTNGPYYFNFSFTLSNSRAICRQLFILVSFEDSLIGQLPTGDTSFGFISNNFDDQRDFFLITESEHIIFEDDYVVVYLLINYTDLNDSIQMQSLKLYFKNDSDGGYKYTHYIVHRNSYQNKILV</sequence>
<evidence type="ECO:0000313" key="3">
    <source>
        <dbReference type="Proteomes" id="UP000036122"/>
    </source>
</evidence>
<organism evidence="2 3">
    <name type="scientific">Acinetobacter baumannii MRSN 3527</name>
    <dbReference type="NCBI Taxonomy" id="1409923"/>
    <lineage>
        <taxon>Bacteria</taxon>
        <taxon>Pseudomonadati</taxon>
        <taxon>Pseudomonadota</taxon>
        <taxon>Gammaproteobacteria</taxon>
        <taxon>Moraxellales</taxon>
        <taxon>Moraxellaceae</taxon>
        <taxon>Acinetobacter</taxon>
        <taxon>Acinetobacter calcoaceticus/baumannii complex</taxon>
    </lineage>
</organism>
<evidence type="ECO:0000313" key="2">
    <source>
        <dbReference type="EMBL" id="KLT88281.1"/>
    </source>
</evidence>
<feature type="transmembrane region" description="Helical" evidence="1">
    <location>
        <begin position="55"/>
        <end position="75"/>
    </location>
</feature>
<reference evidence="2 3" key="1">
    <citation type="submission" date="2014-07" db="EMBL/GenBank/DDBJ databases">
        <authorList>
            <person name="Harkins D.M."/>
            <person name="Lesho E."/>
            <person name="Waterman P.E."/>
            <person name="Chan A."/>
            <person name="Fouts D.E."/>
        </authorList>
    </citation>
    <scope>NUCLEOTIDE SEQUENCE [LARGE SCALE GENOMIC DNA]</scope>
    <source>
        <strain evidence="2 3">MRSN 3527</strain>
    </source>
</reference>
<accession>A0A0J1A155</accession>
<feature type="transmembrane region" description="Helical" evidence="1">
    <location>
        <begin position="21"/>
        <end position="43"/>
    </location>
</feature>
<name>A0A0J1A155_ACIBA</name>
<keyword evidence="1" id="KW-0812">Transmembrane</keyword>
<proteinExistence type="predicted"/>
<protein>
    <submittedName>
        <fullName evidence="2">Uncharacterized protein</fullName>
    </submittedName>
</protein>
<evidence type="ECO:0000256" key="1">
    <source>
        <dbReference type="SAM" id="Phobius"/>
    </source>
</evidence>
<dbReference type="AlphaFoldDB" id="A0A0J1A155"/>
<gene>
    <name evidence="2" type="ORF">T630_2851</name>
</gene>
<dbReference type="RefSeq" id="WP_001180848.1">
    <property type="nucleotide sequence ID" value="NZ_JPHZ01000017.1"/>
</dbReference>
<dbReference type="Proteomes" id="UP000036122">
    <property type="component" value="Unassembled WGS sequence"/>
</dbReference>
<keyword evidence="1" id="KW-1133">Transmembrane helix</keyword>
<keyword evidence="1" id="KW-0472">Membrane</keyword>
<dbReference type="PATRIC" id="fig|1409923.3.peg.3285"/>
<comment type="caution">
    <text evidence="2">The sequence shown here is derived from an EMBL/GenBank/DDBJ whole genome shotgun (WGS) entry which is preliminary data.</text>
</comment>